<dbReference type="Gene3D" id="3.20.180.10">
    <property type="entry name" value="PNP-oxidase-like"/>
    <property type="match status" value="1"/>
</dbReference>
<accession>A0A2M8QA33</accession>
<reference evidence="2 3" key="1">
    <citation type="submission" date="2017-11" db="EMBL/GenBank/DDBJ databases">
        <title>Evolution of Phototrophy in the Chloroflexi Phylum Driven by Horizontal Gene Transfer.</title>
        <authorList>
            <person name="Ward L.M."/>
            <person name="Hemp J."/>
            <person name="Shih P.M."/>
            <person name="Mcglynn S.E."/>
            <person name="Fischer W."/>
        </authorList>
    </citation>
    <scope>NUCLEOTIDE SEQUENCE [LARGE SCALE GENOMIC DNA]</scope>
    <source>
        <strain evidence="2">JP3_7</strain>
    </source>
</reference>
<dbReference type="InterPro" id="IPR037119">
    <property type="entry name" value="Haem_oxidase_HugZ-like_sf"/>
</dbReference>
<evidence type="ECO:0000259" key="1">
    <source>
        <dbReference type="Pfam" id="PF10615"/>
    </source>
</evidence>
<name>A0A2M8QA33_9CHLR</name>
<dbReference type="EMBL" id="PGTN01000111">
    <property type="protein sequence ID" value="PJF46675.1"/>
    <property type="molecule type" value="Genomic_DNA"/>
</dbReference>
<dbReference type="AlphaFoldDB" id="A0A2M8QA33"/>
<dbReference type="Pfam" id="PF10615">
    <property type="entry name" value="DUF2470"/>
    <property type="match status" value="1"/>
</dbReference>
<protein>
    <recommendedName>
        <fullName evidence="1">DUF2470 domain-containing protein</fullName>
    </recommendedName>
</protein>
<evidence type="ECO:0000313" key="2">
    <source>
        <dbReference type="EMBL" id="PJF46675.1"/>
    </source>
</evidence>
<dbReference type="Proteomes" id="UP000230790">
    <property type="component" value="Unassembled WGS sequence"/>
</dbReference>
<dbReference type="InterPro" id="IPR019595">
    <property type="entry name" value="DUF2470"/>
</dbReference>
<feature type="domain" description="DUF2470" evidence="1">
    <location>
        <begin position="15"/>
        <end position="89"/>
    </location>
</feature>
<evidence type="ECO:0000313" key="3">
    <source>
        <dbReference type="Proteomes" id="UP000230790"/>
    </source>
</evidence>
<gene>
    <name evidence="2" type="ORF">CUN48_12590</name>
</gene>
<dbReference type="SUPFAM" id="SSF50475">
    <property type="entry name" value="FMN-binding split barrel"/>
    <property type="match status" value="1"/>
</dbReference>
<comment type="caution">
    <text evidence="2">The sequence shown here is derived from an EMBL/GenBank/DDBJ whole genome shotgun (WGS) entry which is preliminary data.</text>
</comment>
<sequence length="96" mass="10401">MAAQAEALVLANTAAGAMQPMNEDHRNNLLDYARGLAGFDWAENAEMITRDRHGFDLRATGQGKQATARIAFDPLLTEPGQLRPAVVKLARQKLAA</sequence>
<proteinExistence type="predicted"/>
<organism evidence="2 3">
    <name type="scientific">Candidatus Thermofonsia Clade 3 bacterium</name>
    <dbReference type="NCBI Taxonomy" id="2364212"/>
    <lineage>
        <taxon>Bacteria</taxon>
        <taxon>Bacillati</taxon>
        <taxon>Chloroflexota</taxon>
        <taxon>Candidatus Thermofontia</taxon>
        <taxon>Candidatus Thermofonsia Clade 3</taxon>
    </lineage>
</organism>